<name>A0A3P6SZZ2_LITSI</name>
<evidence type="ECO:0000313" key="1">
    <source>
        <dbReference type="EMBL" id="VDK73350.1"/>
    </source>
</evidence>
<evidence type="ECO:0000313" key="2">
    <source>
        <dbReference type="Proteomes" id="UP000277928"/>
    </source>
</evidence>
<reference evidence="1 2" key="1">
    <citation type="submission" date="2018-08" db="EMBL/GenBank/DDBJ databases">
        <authorList>
            <person name="Laetsch R D."/>
            <person name="Stevens L."/>
            <person name="Kumar S."/>
            <person name="Blaxter L. M."/>
        </authorList>
    </citation>
    <scope>NUCLEOTIDE SEQUENCE [LARGE SCALE GENOMIC DNA]</scope>
</reference>
<dbReference type="OMA" id="CHTSSIG"/>
<gene>
    <name evidence="1" type="ORF">NLS_LOCUS2080</name>
</gene>
<accession>A0A3P6SZZ2</accession>
<dbReference type="STRING" id="42156.A0A3P6SZZ2"/>
<proteinExistence type="predicted"/>
<sequence length="234" mass="26235">MELPNDVDVQLAAALAYYLRNSGNSQFVTASEKAQQQLARNNSTARTATFNSARVKRCKTQIGQNRQISSQPVHLNPDNVDSRAVSSQLCSRNKENRTGVPITEVGIPTKIAEWKNKLDRLSFLFSSFSDGTMSATQMCTELDGEFHDLITFLCHTSSIGRPVAVSDPVEVYAGSLVKLHQYCIISSDNLVEGFPLIDATLNTFWLPRYQDYYAKIVEVQHTSDSLFFRQPKKF</sequence>
<dbReference type="OrthoDB" id="5845736at2759"/>
<protein>
    <submittedName>
        <fullName evidence="1">Uncharacterized protein</fullName>
    </submittedName>
</protein>
<keyword evidence="2" id="KW-1185">Reference proteome</keyword>
<dbReference type="AlphaFoldDB" id="A0A3P6SZZ2"/>
<organism evidence="1 2">
    <name type="scientific">Litomosoides sigmodontis</name>
    <name type="common">Filarial nematode worm</name>
    <dbReference type="NCBI Taxonomy" id="42156"/>
    <lineage>
        <taxon>Eukaryota</taxon>
        <taxon>Metazoa</taxon>
        <taxon>Ecdysozoa</taxon>
        <taxon>Nematoda</taxon>
        <taxon>Chromadorea</taxon>
        <taxon>Rhabditida</taxon>
        <taxon>Spirurina</taxon>
        <taxon>Spiruromorpha</taxon>
        <taxon>Filarioidea</taxon>
        <taxon>Onchocercidae</taxon>
        <taxon>Litomosoides</taxon>
    </lineage>
</organism>
<dbReference type="Proteomes" id="UP000277928">
    <property type="component" value="Unassembled WGS sequence"/>
</dbReference>
<dbReference type="EMBL" id="UYRX01000088">
    <property type="protein sequence ID" value="VDK73350.1"/>
    <property type="molecule type" value="Genomic_DNA"/>
</dbReference>